<dbReference type="PANTHER" id="PTHR11164:SF0">
    <property type="entry name" value="GLUTAMATE--CYSTEINE LIGASE CATALYTIC SUBUNIT"/>
    <property type="match status" value="1"/>
</dbReference>
<dbReference type="FunFam" id="1.10.8.960:FF:000001">
    <property type="entry name" value="Glutamate--cysteine ligase catalytic subunit"/>
    <property type="match status" value="1"/>
</dbReference>
<evidence type="ECO:0000313" key="13">
    <source>
        <dbReference type="Proteomes" id="UP001286313"/>
    </source>
</evidence>
<comment type="pathway">
    <text evidence="1 11">Sulfur metabolism; glutathione biosynthesis; glutathione from L-cysteine and L-glutamate: step 1/2.</text>
</comment>
<evidence type="ECO:0000256" key="10">
    <source>
        <dbReference type="ARBA" id="ARBA00032122"/>
    </source>
</evidence>
<comment type="catalytic activity">
    <reaction evidence="11">
        <text>L-cysteine + L-glutamate + ATP = gamma-L-glutamyl-L-cysteine + ADP + phosphate + H(+)</text>
        <dbReference type="Rhea" id="RHEA:13285"/>
        <dbReference type="ChEBI" id="CHEBI:15378"/>
        <dbReference type="ChEBI" id="CHEBI:29985"/>
        <dbReference type="ChEBI" id="CHEBI:30616"/>
        <dbReference type="ChEBI" id="CHEBI:35235"/>
        <dbReference type="ChEBI" id="CHEBI:43474"/>
        <dbReference type="ChEBI" id="CHEBI:58173"/>
        <dbReference type="ChEBI" id="CHEBI:456216"/>
        <dbReference type="EC" id="6.3.2.2"/>
    </reaction>
</comment>
<evidence type="ECO:0000256" key="3">
    <source>
        <dbReference type="ARBA" id="ARBA00012220"/>
    </source>
</evidence>
<dbReference type="FunFam" id="3.30.590.50:FF:000002">
    <property type="entry name" value="Glutamate--cysteine ligase catalytic subunit"/>
    <property type="match status" value="1"/>
</dbReference>
<dbReference type="GO" id="GO:0004357">
    <property type="term" value="F:glutamate-cysteine ligase activity"/>
    <property type="evidence" value="ECO:0007669"/>
    <property type="project" value="UniProtKB-UniRule"/>
</dbReference>
<name>A0AAE1G8A8_PETCI</name>
<evidence type="ECO:0000256" key="1">
    <source>
        <dbReference type="ARBA" id="ARBA00005006"/>
    </source>
</evidence>
<dbReference type="EC" id="6.3.2.2" evidence="3 11"/>
<dbReference type="GO" id="GO:0006750">
    <property type="term" value="P:glutathione biosynthetic process"/>
    <property type="evidence" value="ECO:0007669"/>
    <property type="project" value="UniProtKB-UniRule"/>
</dbReference>
<dbReference type="SUPFAM" id="SSF55931">
    <property type="entry name" value="Glutamine synthetase/guanido kinase"/>
    <property type="match status" value="1"/>
</dbReference>
<keyword evidence="5 11" id="KW-0436">Ligase</keyword>
<evidence type="ECO:0000313" key="12">
    <source>
        <dbReference type="EMBL" id="KAK3886936.1"/>
    </source>
</evidence>
<comment type="similarity">
    <text evidence="2 11">Belongs to the glutamate--cysteine ligase type 3 family.</text>
</comment>
<dbReference type="AlphaFoldDB" id="A0AAE1G8A8"/>
<evidence type="ECO:0000256" key="5">
    <source>
        <dbReference type="ARBA" id="ARBA00022598"/>
    </source>
</evidence>
<dbReference type="Proteomes" id="UP001286313">
    <property type="component" value="Unassembled WGS sequence"/>
</dbReference>
<keyword evidence="13" id="KW-1185">Reference proteome</keyword>
<protein>
    <recommendedName>
        <fullName evidence="4 11">Glutamate--cysteine ligase</fullName>
        <ecNumber evidence="3 11">6.3.2.2</ecNumber>
    </recommendedName>
    <alternativeName>
        <fullName evidence="10 11">Gamma-ECS</fullName>
    </alternativeName>
    <alternativeName>
        <fullName evidence="9 11">Gamma-glutamylcysteine synthetase</fullName>
    </alternativeName>
</protein>
<evidence type="ECO:0000256" key="2">
    <source>
        <dbReference type="ARBA" id="ARBA00008100"/>
    </source>
</evidence>
<organism evidence="12 13">
    <name type="scientific">Petrolisthes cinctipes</name>
    <name type="common">Flat porcelain crab</name>
    <dbReference type="NCBI Taxonomy" id="88211"/>
    <lineage>
        <taxon>Eukaryota</taxon>
        <taxon>Metazoa</taxon>
        <taxon>Ecdysozoa</taxon>
        <taxon>Arthropoda</taxon>
        <taxon>Crustacea</taxon>
        <taxon>Multicrustacea</taxon>
        <taxon>Malacostraca</taxon>
        <taxon>Eumalacostraca</taxon>
        <taxon>Eucarida</taxon>
        <taxon>Decapoda</taxon>
        <taxon>Pleocyemata</taxon>
        <taxon>Anomura</taxon>
        <taxon>Galatheoidea</taxon>
        <taxon>Porcellanidae</taxon>
        <taxon>Petrolisthes</taxon>
    </lineage>
</organism>
<dbReference type="InterPro" id="IPR004308">
    <property type="entry name" value="GCS"/>
</dbReference>
<keyword evidence="7 11" id="KW-0547">Nucleotide-binding</keyword>
<comment type="caution">
    <text evidence="12">The sequence shown here is derived from an EMBL/GenBank/DDBJ whole genome shotgun (WGS) entry which is preliminary data.</text>
</comment>
<keyword evidence="6 11" id="KW-0317">Glutathione biosynthesis</keyword>
<evidence type="ECO:0000256" key="8">
    <source>
        <dbReference type="ARBA" id="ARBA00022840"/>
    </source>
</evidence>
<evidence type="ECO:0000256" key="4">
    <source>
        <dbReference type="ARBA" id="ARBA00014618"/>
    </source>
</evidence>
<dbReference type="GO" id="GO:0017109">
    <property type="term" value="C:glutamate-cysteine ligase complex"/>
    <property type="evidence" value="ECO:0007669"/>
    <property type="project" value="TreeGrafter"/>
</dbReference>
<reference evidence="12" key="1">
    <citation type="submission" date="2023-10" db="EMBL/GenBank/DDBJ databases">
        <title>Genome assemblies of two species of porcelain crab, Petrolisthes cinctipes and Petrolisthes manimaculis (Anomura: Porcellanidae).</title>
        <authorList>
            <person name="Angst P."/>
        </authorList>
    </citation>
    <scope>NUCLEOTIDE SEQUENCE</scope>
    <source>
        <strain evidence="12">PB745_01</strain>
        <tissue evidence="12">Gill</tissue>
    </source>
</reference>
<accession>A0AAE1G8A8</accession>
<evidence type="ECO:0000256" key="6">
    <source>
        <dbReference type="ARBA" id="ARBA00022684"/>
    </source>
</evidence>
<dbReference type="Gene3D" id="3.30.590.50">
    <property type="match status" value="2"/>
</dbReference>
<dbReference type="PANTHER" id="PTHR11164">
    <property type="entry name" value="GLUTAMATE CYSTEINE LIGASE"/>
    <property type="match status" value="1"/>
</dbReference>
<evidence type="ECO:0000256" key="11">
    <source>
        <dbReference type="RuleBase" id="RU367135"/>
    </source>
</evidence>
<gene>
    <name evidence="12" type="ORF">Pcinc_008945</name>
</gene>
<dbReference type="InterPro" id="IPR014746">
    <property type="entry name" value="Gln_synth/guanido_kin_cat_dom"/>
</dbReference>
<dbReference type="Pfam" id="PF03074">
    <property type="entry name" value="GCS"/>
    <property type="match status" value="1"/>
</dbReference>
<proteinExistence type="inferred from homology"/>
<keyword evidence="8 11" id="KW-0067">ATP-binding</keyword>
<evidence type="ECO:0000256" key="7">
    <source>
        <dbReference type="ARBA" id="ARBA00022741"/>
    </source>
</evidence>
<dbReference type="Gene3D" id="1.10.8.960">
    <property type="match status" value="1"/>
</dbReference>
<evidence type="ECO:0000256" key="9">
    <source>
        <dbReference type="ARBA" id="ARBA00030585"/>
    </source>
</evidence>
<dbReference type="EMBL" id="JAWQEG010000656">
    <property type="protein sequence ID" value="KAK3886936.1"/>
    <property type="molecule type" value="Genomic_DNA"/>
</dbReference>
<dbReference type="GO" id="GO:0005524">
    <property type="term" value="F:ATP binding"/>
    <property type="evidence" value="ECO:0007669"/>
    <property type="project" value="UniProtKB-UniRule"/>
</dbReference>
<sequence length="639" mass="73115">MGLLTDGTPLDWPQTKKYADHVRQHGIEQFINQYHQLKGRQGDCLKWGDEIEYMIIKLDHKNRKARLSLRGSELLEVLREAEETNPKEVRSLWRPEYAEYMVEGTPGQPYGSLVQHFNIVEHNMSFRRSEVQSLLQPDELVLSLTCFPRTGCYDFTRPSSRPDPTCGVTRSLFFPEEAITKCHPRFKTLTNNMRERRKEKVAINVPIYVDLKTPRPFVEDLSQYGDDGSSAEQAKEDHIYMDAMGFGMGCSCLQMTFQACNINEARVLYDHLTPICPVMLALTAATPIFRGYLADVDCRWDAVAASVDCRTREERGLEPLRNDMFVIPKCRYGSVDCYLSECGSRYNDVPLLYEKKIYQRLVDSQVDELMSQHIAHLFIRDTLSLFSERIHQDDTREMDHFENIQSTNWQTMRFKIPPVNSDIGWRVEFRPCEVQLTDFENAAFGVFIVLLTRAILSFKLNMLIPISKVDENMKNCQKRNAVLKEKLWFRCDLFGRDCDKGDDARLMTVNEIINGKGEEFVGLVALVRQYLGALDMDADTACTIGQYLNFISARAAGNAITTATWIRNFVTSHPEYKQDSVVGDGITYDLIVAASEITQGKQECKELLGGIPKTKTTEDIPKAIKKIIQMTCLAPRNAE</sequence>